<keyword evidence="2" id="KW-1003">Cell membrane</keyword>
<feature type="domain" description="MASE1" evidence="7">
    <location>
        <begin position="17"/>
        <end position="287"/>
    </location>
</feature>
<keyword evidence="3 6" id="KW-0812">Transmembrane</keyword>
<keyword evidence="5 6" id="KW-0472">Membrane</keyword>
<gene>
    <name evidence="8" type="ORF">F4559_002058</name>
</gene>
<feature type="transmembrane region" description="Helical" evidence="6">
    <location>
        <begin position="116"/>
        <end position="136"/>
    </location>
</feature>
<evidence type="ECO:0000256" key="4">
    <source>
        <dbReference type="ARBA" id="ARBA00022989"/>
    </source>
</evidence>
<sequence length="325" mass="34583">MPIPPRLRPWGVYAAQLLAVTAAYYAGARLGLLQALVNDQVTPLWPPTGLAVVTLLLGGQRLWPGIAIGAFVVNATLGEPGAAFLISAGNTLAPVVACLLLRHYDFRLALDRTRDAIVLIVLGAFAAMLVSASVGAGSLLLTHGIDRAQFWTTWSVWWTGDALGVLTVVPLVAAVRTARRRHLTTRGRIEVACLLLGTAAVTVMAIATPVRLLYLVFPFAVWAGLRFQHLGAAPCALISTAVTARGAATGTGPWEGYEVYQRMVSLQGFNATVVLTTLVLSAVIAERNAALAAIERTCSQLSDMVTQYQPIVLGDMLPPRRQNGQ</sequence>
<accession>A0A7W7WUX0</accession>
<evidence type="ECO:0000256" key="2">
    <source>
        <dbReference type="ARBA" id="ARBA00022475"/>
    </source>
</evidence>
<protein>
    <submittedName>
        <fullName evidence="8">Integral membrane sensor domain MASE1</fullName>
    </submittedName>
</protein>
<feature type="transmembrane region" description="Helical" evidence="6">
    <location>
        <begin position="83"/>
        <end position="104"/>
    </location>
</feature>
<dbReference type="RefSeq" id="WP_312865559.1">
    <property type="nucleotide sequence ID" value="NZ_BAABAI010000031.1"/>
</dbReference>
<feature type="transmembrane region" description="Helical" evidence="6">
    <location>
        <begin position="156"/>
        <end position="179"/>
    </location>
</feature>
<keyword evidence="4 6" id="KW-1133">Transmembrane helix</keyword>
<evidence type="ECO:0000313" key="9">
    <source>
        <dbReference type="Proteomes" id="UP000542674"/>
    </source>
</evidence>
<evidence type="ECO:0000313" key="8">
    <source>
        <dbReference type="EMBL" id="MBB4964699.1"/>
    </source>
</evidence>
<name>A0A7W7WUX0_9PSEU</name>
<evidence type="ECO:0000256" key="3">
    <source>
        <dbReference type="ARBA" id="ARBA00022692"/>
    </source>
</evidence>
<reference evidence="8 9" key="1">
    <citation type="submission" date="2020-08" db="EMBL/GenBank/DDBJ databases">
        <title>Sequencing the genomes of 1000 actinobacteria strains.</title>
        <authorList>
            <person name="Klenk H.-P."/>
        </authorList>
    </citation>
    <scope>NUCLEOTIDE SEQUENCE [LARGE SCALE GENOMIC DNA]</scope>
    <source>
        <strain evidence="8 9">DSM 45084</strain>
    </source>
</reference>
<feature type="transmembrane region" description="Helical" evidence="6">
    <location>
        <begin position="191"/>
        <end position="217"/>
    </location>
</feature>
<evidence type="ECO:0000256" key="1">
    <source>
        <dbReference type="ARBA" id="ARBA00004651"/>
    </source>
</evidence>
<feature type="transmembrane region" description="Helical" evidence="6">
    <location>
        <begin position="12"/>
        <end position="32"/>
    </location>
</feature>
<comment type="subcellular location">
    <subcellularLocation>
        <location evidence="1">Cell membrane</location>
        <topology evidence="1">Multi-pass membrane protein</topology>
    </subcellularLocation>
</comment>
<comment type="caution">
    <text evidence="8">The sequence shown here is derived from an EMBL/GenBank/DDBJ whole genome shotgun (WGS) entry which is preliminary data.</text>
</comment>
<keyword evidence="9" id="KW-1185">Reference proteome</keyword>
<dbReference type="Proteomes" id="UP000542674">
    <property type="component" value="Unassembled WGS sequence"/>
</dbReference>
<organism evidence="8 9">
    <name type="scientific">Saccharothrix violaceirubra</name>
    <dbReference type="NCBI Taxonomy" id="413306"/>
    <lineage>
        <taxon>Bacteria</taxon>
        <taxon>Bacillati</taxon>
        <taxon>Actinomycetota</taxon>
        <taxon>Actinomycetes</taxon>
        <taxon>Pseudonocardiales</taxon>
        <taxon>Pseudonocardiaceae</taxon>
        <taxon>Saccharothrix</taxon>
    </lineage>
</organism>
<dbReference type="Pfam" id="PF05231">
    <property type="entry name" value="MASE1"/>
    <property type="match status" value="1"/>
</dbReference>
<dbReference type="AlphaFoldDB" id="A0A7W7WUX0"/>
<feature type="transmembrane region" description="Helical" evidence="6">
    <location>
        <begin position="44"/>
        <end position="63"/>
    </location>
</feature>
<evidence type="ECO:0000256" key="6">
    <source>
        <dbReference type="SAM" id="Phobius"/>
    </source>
</evidence>
<evidence type="ECO:0000256" key="5">
    <source>
        <dbReference type="ARBA" id="ARBA00023136"/>
    </source>
</evidence>
<feature type="transmembrane region" description="Helical" evidence="6">
    <location>
        <begin position="264"/>
        <end position="285"/>
    </location>
</feature>
<dbReference type="EMBL" id="JACHJS010000001">
    <property type="protein sequence ID" value="MBB4964699.1"/>
    <property type="molecule type" value="Genomic_DNA"/>
</dbReference>
<proteinExistence type="predicted"/>
<dbReference type="GO" id="GO:0005886">
    <property type="term" value="C:plasma membrane"/>
    <property type="evidence" value="ECO:0007669"/>
    <property type="project" value="UniProtKB-SubCell"/>
</dbReference>
<evidence type="ECO:0000259" key="7">
    <source>
        <dbReference type="Pfam" id="PF05231"/>
    </source>
</evidence>
<dbReference type="InterPro" id="IPR007895">
    <property type="entry name" value="MASE1"/>
</dbReference>